<name>A0A8H7T9Z8_9HELO</name>
<feature type="region of interest" description="Disordered" evidence="1">
    <location>
        <begin position="1"/>
        <end position="25"/>
    </location>
</feature>
<evidence type="ECO:0000313" key="2">
    <source>
        <dbReference type="EMBL" id="KAG4414933.1"/>
    </source>
</evidence>
<reference evidence="2" key="1">
    <citation type="submission" date="2021-02" db="EMBL/GenBank/DDBJ databases">
        <title>Genome sequence Cadophora malorum strain M34.</title>
        <authorList>
            <person name="Stefanovic E."/>
            <person name="Vu D."/>
            <person name="Scully C."/>
            <person name="Dijksterhuis J."/>
            <person name="Roader J."/>
            <person name="Houbraken J."/>
        </authorList>
    </citation>
    <scope>NUCLEOTIDE SEQUENCE</scope>
    <source>
        <strain evidence="2">M34</strain>
    </source>
</reference>
<feature type="non-terminal residue" evidence="2">
    <location>
        <position position="1"/>
    </location>
</feature>
<evidence type="ECO:0008006" key="4">
    <source>
        <dbReference type="Google" id="ProtNLM"/>
    </source>
</evidence>
<dbReference type="AlphaFoldDB" id="A0A8H7T9Z8"/>
<accession>A0A8H7T9Z8</accession>
<dbReference type="EMBL" id="JAFJYH010000242">
    <property type="protein sequence ID" value="KAG4414933.1"/>
    <property type="molecule type" value="Genomic_DNA"/>
</dbReference>
<proteinExistence type="predicted"/>
<dbReference type="Proteomes" id="UP000664132">
    <property type="component" value="Unassembled WGS sequence"/>
</dbReference>
<evidence type="ECO:0000256" key="1">
    <source>
        <dbReference type="SAM" id="MobiDB-lite"/>
    </source>
</evidence>
<sequence length="94" mass="10852">TLMDTTNAKLKGERRRRKRENEGINRRKDTLVKKAFELGEFDGVDELMCSLATNNTDTLLLFRRIQTPANKGYTTIPSETSDGRVTIVEPEWRH</sequence>
<protein>
    <recommendedName>
        <fullName evidence="4">MADS-box domain-containing protein</fullName>
    </recommendedName>
</protein>
<keyword evidence="3" id="KW-1185">Reference proteome</keyword>
<evidence type="ECO:0000313" key="3">
    <source>
        <dbReference type="Proteomes" id="UP000664132"/>
    </source>
</evidence>
<gene>
    <name evidence="2" type="ORF">IFR04_011910</name>
</gene>
<organism evidence="2 3">
    <name type="scientific">Cadophora malorum</name>
    <dbReference type="NCBI Taxonomy" id="108018"/>
    <lineage>
        <taxon>Eukaryota</taxon>
        <taxon>Fungi</taxon>
        <taxon>Dikarya</taxon>
        <taxon>Ascomycota</taxon>
        <taxon>Pezizomycotina</taxon>
        <taxon>Leotiomycetes</taxon>
        <taxon>Helotiales</taxon>
        <taxon>Ploettnerulaceae</taxon>
        <taxon>Cadophora</taxon>
    </lineage>
</organism>
<comment type="caution">
    <text evidence="2">The sequence shown here is derived from an EMBL/GenBank/DDBJ whole genome shotgun (WGS) entry which is preliminary data.</text>
</comment>